<dbReference type="Gene3D" id="3.30.530.20">
    <property type="match status" value="1"/>
</dbReference>
<gene>
    <name evidence="1" type="ORF">NDI56_17495</name>
</gene>
<evidence type="ECO:0000313" key="2">
    <source>
        <dbReference type="Proteomes" id="UP001259659"/>
    </source>
</evidence>
<protein>
    <submittedName>
        <fullName evidence="1">SRPBCC family protein</fullName>
    </submittedName>
</protein>
<dbReference type="Pfam" id="PF10604">
    <property type="entry name" value="Polyketide_cyc2"/>
    <property type="match status" value="1"/>
</dbReference>
<dbReference type="RefSeq" id="WP_310921005.1">
    <property type="nucleotide sequence ID" value="NZ_JAMQON010000005.1"/>
</dbReference>
<name>A0ABU2FG10_9EURY</name>
<dbReference type="SUPFAM" id="SSF55961">
    <property type="entry name" value="Bet v1-like"/>
    <property type="match status" value="1"/>
</dbReference>
<dbReference type="InterPro" id="IPR019587">
    <property type="entry name" value="Polyketide_cyclase/dehydratase"/>
</dbReference>
<accession>A0ABU2FG10</accession>
<organism evidence="1 2">
    <name type="scientific">Haloarcula saliterrae</name>
    <dbReference type="NCBI Taxonomy" id="2950534"/>
    <lineage>
        <taxon>Archaea</taxon>
        <taxon>Methanobacteriati</taxon>
        <taxon>Methanobacteriota</taxon>
        <taxon>Stenosarchaea group</taxon>
        <taxon>Halobacteria</taxon>
        <taxon>Halobacteriales</taxon>
        <taxon>Haloarculaceae</taxon>
        <taxon>Haloarcula</taxon>
    </lineage>
</organism>
<evidence type="ECO:0000313" key="1">
    <source>
        <dbReference type="EMBL" id="MDS0261197.1"/>
    </source>
</evidence>
<dbReference type="InterPro" id="IPR023393">
    <property type="entry name" value="START-like_dom_sf"/>
</dbReference>
<dbReference type="EMBL" id="JAMQON010000005">
    <property type="protein sequence ID" value="MDS0261197.1"/>
    <property type="molecule type" value="Genomic_DNA"/>
</dbReference>
<sequence length="137" mass="15226">METVTVTETVDADIDELRDAMTDVGTFMRAAEFDDVGVDGDVVRITNHVGLATIELELELFEDSDAVLAYEQRDGIFDEMVTRYTLTETASGVEVEATTEFAVQARLVGPVLDATVVSRQRRRELRAQFDYLATLAE</sequence>
<proteinExistence type="predicted"/>
<comment type="caution">
    <text evidence="1">The sequence shown here is derived from an EMBL/GenBank/DDBJ whole genome shotgun (WGS) entry which is preliminary data.</text>
</comment>
<keyword evidence="2" id="KW-1185">Reference proteome</keyword>
<reference evidence="1 2" key="1">
    <citation type="submission" date="2022-06" db="EMBL/GenBank/DDBJ databases">
        <title>Haloarcula sp. a new haloarchaeum isolate from saline soil.</title>
        <authorList>
            <person name="Strakova D."/>
            <person name="Galisteo C."/>
            <person name="Sanchez-Porro C."/>
            <person name="Ventosa A."/>
        </authorList>
    </citation>
    <scope>NUCLEOTIDE SEQUENCE [LARGE SCALE GENOMIC DNA]</scope>
    <source>
        <strain evidence="1 2">S1CR25-12</strain>
    </source>
</reference>
<dbReference type="Proteomes" id="UP001259659">
    <property type="component" value="Unassembled WGS sequence"/>
</dbReference>